<dbReference type="Gene3D" id="3.30.200.20">
    <property type="entry name" value="Phosphorylase Kinase, domain 1"/>
    <property type="match status" value="1"/>
</dbReference>
<keyword evidence="8" id="KW-0694">RNA-binding</keyword>
<dbReference type="SMART" id="SM01206">
    <property type="entry name" value="Fibrillarin"/>
    <property type="match status" value="1"/>
</dbReference>
<dbReference type="GO" id="GO:0000494">
    <property type="term" value="P:box C/D sno(s)RNA 3'-end processing"/>
    <property type="evidence" value="ECO:0007669"/>
    <property type="project" value="TreeGrafter"/>
</dbReference>
<dbReference type="CDD" id="cd02440">
    <property type="entry name" value="AdoMet_MTases"/>
    <property type="match status" value="1"/>
</dbReference>
<dbReference type="STRING" id="92696.A0A4R0S1Z1"/>
<comment type="similarity">
    <text evidence="2">Belongs to the methyltransferase superfamily. Fibrillarin family.</text>
</comment>
<evidence type="ECO:0000256" key="6">
    <source>
        <dbReference type="ARBA" id="ARBA00022679"/>
    </source>
</evidence>
<evidence type="ECO:0000256" key="9">
    <source>
        <dbReference type="ARBA" id="ARBA00023242"/>
    </source>
</evidence>
<keyword evidence="10" id="KW-0687">Ribonucleoprotein</keyword>
<name>A0A4R0S1Z1_9APHY</name>
<dbReference type="Proteomes" id="UP000292702">
    <property type="component" value="Unassembled WGS sequence"/>
</dbReference>
<dbReference type="PRINTS" id="PR00052">
    <property type="entry name" value="FIBRILLARIN"/>
</dbReference>
<dbReference type="PANTHER" id="PTHR10335:SF17">
    <property type="entry name" value="FIBRILLARIN"/>
    <property type="match status" value="1"/>
</dbReference>
<dbReference type="AlphaFoldDB" id="A0A4R0S1Z1"/>
<comment type="catalytic activity">
    <reaction evidence="12">
        <text>L-glutaminyl-[histone H2A] + S-adenosyl-L-methionine = N(5)-methyl-L-glutaminyl-[histone H2A] + S-adenosyl-L-homocysteine + H(+)</text>
        <dbReference type="Rhea" id="RHEA:50904"/>
        <dbReference type="Rhea" id="RHEA-COMP:12837"/>
        <dbReference type="Rhea" id="RHEA-COMP:12839"/>
        <dbReference type="ChEBI" id="CHEBI:15378"/>
        <dbReference type="ChEBI" id="CHEBI:30011"/>
        <dbReference type="ChEBI" id="CHEBI:57856"/>
        <dbReference type="ChEBI" id="CHEBI:59789"/>
        <dbReference type="ChEBI" id="CHEBI:61891"/>
    </reaction>
</comment>
<dbReference type="EMBL" id="RWJN01000024">
    <property type="protein sequence ID" value="TCD70274.1"/>
    <property type="molecule type" value="Genomic_DNA"/>
</dbReference>
<keyword evidence="4" id="KW-0698">rRNA processing</keyword>
<evidence type="ECO:0000256" key="12">
    <source>
        <dbReference type="ARBA" id="ARBA00047568"/>
    </source>
</evidence>
<dbReference type="GO" id="GO:0031428">
    <property type="term" value="C:box C/D methylation guide snoRNP complex"/>
    <property type="evidence" value="ECO:0007669"/>
    <property type="project" value="TreeGrafter"/>
</dbReference>
<dbReference type="GO" id="GO:0003723">
    <property type="term" value="F:RNA binding"/>
    <property type="evidence" value="ECO:0007669"/>
    <property type="project" value="UniProtKB-KW"/>
</dbReference>
<dbReference type="InterPro" id="IPR000692">
    <property type="entry name" value="Fibrillarin"/>
</dbReference>
<keyword evidence="5" id="KW-0489">Methyltransferase</keyword>
<evidence type="ECO:0000313" key="13">
    <source>
        <dbReference type="EMBL" id="TCD70274.1"/>
    </source>
</evidence>
<dbReference type="PANTHER" id="PTHR10335">
    <property type="entry name" value="RRNA 2-O-METHYLTRANSFERASE FIBRILLARIN"/>
    <property type="match status" value="1"/>
</dbReference>
<keyword evidence="9" id="KW-0539">Nucleus</keyword>
<dbReference type="Pfam" id="PF01269">
    <property type="entry name" value="Fibrillarin"/>
    <property type="match status" value="1"/>
</dbReference>
<evidence type="ECO:0000256" key="7">
    <source>
        <dbReference type="ARBA" id="ARBA00022691"/>
    </source>
</evidence>
<gene>
    <name evidence="13" type="primary">NOP1</name>
    <name evidence="13" type="ORF">EIP91_004175</name>
</gene>
<dbReference type="GO" id="GO:0032040">
    <property type="term" value="C:small-subunit processome"/>
    <property type="evidence" value="ECO:0007669"/>
    <property type="project" value="TreeGrafter"/>
</dbReference>
<accession>A0A4R0S1Z1</accession>
<evidence type="ECO:0000256" key="2">
    <source>
        <dbReference type="ARBA" id="ARBA00010632"/>
    </source>
</evidence>
<keyword evidence="14" id="KW-1185">Reference proteome</keyword>
<reference evidence="13 14" key="1">
    <citation type="submission" date="2018-11" db="EMBL/GenBank/DDBJ databases">
        <title>Genome assembly of Steccherinum ochraceum LE-BIN_3174, the white-rot fungus of the Steccherinaceae family (The Residual Polyporoid clade, Polyporales, Basidiomycota).</title>
        <authorList>
            <person name="Fedorova T.V."/>
            <person name="Glazunova O.A."/>
            <person name="Landesman E.O."/>
            <person name="Moiseenko K.V."/>
            <person name="Psurtseva N.V."/>
            <person name="Savinova O.S."/>
            <person name="Shakhova N.V."/>
            <person name="Tyazhelova T.V."/>
            <person name="Vasina D.V."/>
        </authorList>
    </citation>
    <scope>NUCLEOTIDE SEQUENCE [LARGE SCALE GENOMIC DNA]</scope>
    <source>
        <strain evidence="13 14">LE-BIN_3174</strain>
    </source>
</reference>
<protein>
    <recommendedName>
        <fullName evidence="3">rRNA 2'-O-methyltransferase fibrillarin</fullName>
    </recommendedName>
    <alternativeName>
        <fullName evidence="11">Histone-glutamine methyltransferase</fullName>
    </alternativeName>
</protein>
<dbReference type="FunFam" id="3.40.50.150:FF:000001">
    <property type="entry name" value="Fibrillarin like 1"/>
    <property type="match status" value="1"/>
</dbReference>
<proteinExistence type="inferred from homology"/>
<evidence type="ECO:0000256" key="1">
    <source>
        <dbReference type="ARBA" id="ARBA00004604"/>
    </source>
</evidence>
<comment type="caution">
    <text evidence="13">The sequence shown here is derived from an EMBL/GenBank/DDBJ whole genome shotgun (WGS) entry which is preliminary data.</text>
</comment>
<sequence>MGFLITLFTTRSCYQAYVHLPLQSRINFSTPGPAEVCIGARSILWVEELSRLGDETSYLLHHAVSLFAVTSAVWADLPGAKYLCVVFASLVTELGSDASAMLAYCGFKPANNNWVWWLEYANLVVGIALRVPPLYLLSFSPCSTAILHTQNTAAFSYFKQWHSAAAVVVSEEVEAEDEVVAVVLEVIEEEVAVALEATEVGAAVEEVEEFVVAVSQSVEVTEDVVEEAGVHQEEGVVVEEDVEGKDSMLVTKNLVPGEAVYGEKRISVEGSVEGTKVEYRVWNPFRSKLAAGVLGGLDQIFVEPGKKVLYLGAASGTSVSHVADIVGPEGIVYAVEFSPRSGRDLIGMAKKRTNVIPIVEDARAPAKYRMLLSTVDVIFADVAQPDQARIVALNADYFLKNGGHVVISIKASCIDSTAAPEAVFAREVQFLRDNKFKPLEQITLEPYERDHAMVSAIYVRHK</sequence>
<dbReference type="OrthoDB" id="1859733at2759"/>
<evidence type="ECO:0000256" key="4">
    <source>
        <dbReference type="ARBA" id="ARBA00022552"/>
    </source>
</evidence>
<keyword evidence="7" id="KW-0949">S-adenosyl-L-methionine</keyword>
<dbReference type="NCBIfam" id="NF003276">
    <property type="entry name" value="PRK04266.1-2"/>
    <property type="match status" value="1"/>
</dbReference>
<dbReference type="InterPro" id="IPR029063">
    <property type="entry name" value="SAM-dependent_MTases_sf"/>
</dbReference>
<evidence type="ECO:0000313" key="14">
    <source>
        <dbReference type="Proteomes" id="UP000292702"/>
    </source>
</evidence>
<dbReference type="GO" id="GO:1990259">
    <property type="term" value="F:histone H2AQ104 methyltransferase activity"/>
    <property type="evidence" value="ECO:0007669"/>
    <property type="project" value="TreeGrafter"/>
</dbReference>
<evidence type="ECO:0000256" key="11">
    <source>
        <dbReference type="ARBA" id="ARBA00032245"/>
    </source>
</evidence>
<evidence type="ECO:0000256" key="5">
    <source>
        <dbReference type="ARBA" id="ARBA00022603"/>
    </source>
</evidence>
<dbReference type="Gene3D" id="3.40.50.150">
    <property type="entry name" value="Vaccinia Virus protein VP39"/>
    <property type="match status" value="1"/>
</dbReference>
<evidence type="ECO:0000256" key="10">
    <source>
        <dbReference type="ARBA" id="ARBA00023274"/>
    </source>
</evidence>
<dbReference type="SUPFAM" id="SSF53335">
    <property type="entry name" value="S-adenosyl-L-methionine-dependent methyltransferases"/>
    <property type="match status" value="1"/>
</dbReference>
<evidence type="ECO:0000256" key="8">
    <source>
        <dbReference type="ARBA" id="ARBA00022884"/>
    </source>
</evidence>
<dbReference type="PROSITE" id="PS00566">
    <property type="entry name" value="FIBRILLARIN"/>
    <property type="match status" value="1"/>
</dbReference>
<comment type="subcellular location">
    <subcellularLocation>
        <location evidence="1">Nucleus</location>
        <location evidence="1">Nucleolus</location>
    </subcellularLocation>
</comment>
<evidence type="ECO:0000256" key="3">
    <source>
        <dbReference type="ARBA" id="ARBA00015190"/>
    </source>
</evidence>
<keyword evidence="6" id="KW-0808">Transferase</keyword>
<dbReference type="HAMAP" id="MF_00351">
    <property type="entry name" value="RNA_methyltransf_FlpA"/>
    <property type="match status" value="1"/>
</dbReference>
<organism evidence="13 14">
    <name type="scientific">Steccherinum ochraceum</name>
    <dbReference type="NCBI Taxonomy" id="92696"/>
    <lineage>
        <taxon>Eukaryota</taxon>
        <taxon>Fungi</taxon>
        <taxon>Dikarya</taxon>
        <taxon>Basidiomycota</taxon>
        <taxon>Agaricomycotina</taxon>
        <taxon>Agaricomycetes</taxon>
        <taxon>Polyporales</taxon>
        <taxon>Steccherinaceae</taxon>
        <taxon>Steccherinum</taxon>
    </lineage>
</organism>
<dbReference type="GO" id="GO:0008649">
    <property type="term" value="F:rRNA methyltransferase activity"/>
    <property type="evidence" value="ECO:0007669"/>
    <property type="project" value="TreeGrafter"/>
</dbReference>
<dbReference type="InterPro" id="IPR020813">
    <property type="entry name" value="Fibrillarin_CS"/>
</dbReference>